<dbReference type="AlphaFoldDB" id="A0AA38I678"/>
<keyword evidence="3" id="KW-0255">Endonuclease</keyword>
<dbReference type="PANTHER" id="PTHR13966:SF17">
    <property type="entry name" value="ENDONUCLEASE-RELATED"/>
    <property type="match status" value="1"/>
</dbReference>
<dbReference type="GO" id="GO:0000014">
    <property type="term" value="F:single-stranded DNA endodeoxyribonuclease activity"/>
    <property type="evidence" value="ECO:0007669"/>
    <property type="project" value="TreeGrafter"/>
</dbReference>
<organism evidence="6 7">
    <name type="scientific">Zophobas morio</name>
    <dbReference type="NCBI Taxonomy" id="2755281"/>
    <lineage>
        <taxon>Eukaryota</taxon>
        <taxon>Metazoa</taxon>
        <taxon>Ecdysozoa</taxon>
        <taxon>Arthropoda</taxon>
        <taxon>Hexapoda</taxon>
        <taxon>Insecta</taxon>
        <taxon>Pterygota</taxon>
        <taxon>Neoptera</taxon>
        <taxon>Endopterygota</taxon>
        <taxon>Coleoptera</taxon>
        <taxon>Polyphaga</taxon>
        <taxon>Cucujiformia</taxon>
        <taxon>Tenebrionidae</taxon>
        <taxon>Zophobas</taxon>
    </lineage>
</organism>
<dbReference type="Gene3D" id="3.40.570.10">
    <property type="entry name" value="Extracellular Endonuclease, subunit A"/>
    <property type="match status" value="1"/>
</dbReference>
<keyword evidence="2" id="KW-0540">Nuclease</keyword>
<comment type="similarity">
    <text evidence="1">Belongs to the DNA/RNA non-specific endonuclease family.</text>
</comment>
<evidence type="ECO:0000256" key="2">
    <source>
        <dbReference type="ARBA" id="ARBA00022722"/>
    </source>
</evidence>
<keyword evidence="3" id="KW-0378">Hydrolase</keyword>
<proteinExistence type="inferred from homology"/>
<dbReference type="GO" id="GO:0003676">
    <property type="term" value="F:nucleic acid binding"/>
    <property type="evidence" value="ECO:0007669"/>
    <property type="project" value="InterPro"/>
</dbReference>
<dbReference type="GO" id="GO:0006309">
    <property type="term" value="P:apoptotic DNA fragmentation"/>
    <property type="evidence" value="ECO:0007669"/>
    <property type="project" value="TreeGrafter"/>
</dbReference>
<dbReference type="GO" id="GO:0005634">
    <property type="term" value="C:nucleus"/>
    <property type="evidence" value="ECO:0007669"/>
    <property type="project" value="TreeGrafter"/>
</dbReference>
<dbReference type="GO" id="GO:0005743">
    <property type="term" value="C:mitochondrial inner membrane"/>
    <property type="evidence" value="ECO:0007669"/>
    <property type="project" value="TreeGrafter"/>
</dbReference>
<dbReference type="InterPro" id="IPR040255">
    <property type="entry name" value="Non-specific_endonuclease"/>
</dbReference>
<dbReference type="Pfam" id="PF01223">
    <property type="entry name" value="Endonuclease_NS"/>
    <property type="match status" value="1"/>
</dbReference>
<feature type="domain" description="DNA/RNA non-specific endonuclease/pyrophosphatase/phosphodiesterase" evidence="5">
    <location>
        <begin position="147"/>
        <end position="399"/>
    </location>
</feature>
<dbReference type="SUPFAM" id="SSF54060">
    <property type="entry name" value="His-Me finger endonucleases"/>
    <property type="match status" value="1"/>
</dbReference>
<evidence type="ECO:0000256" key="1">
    <source>
        <dbReference type="ARBA" id="ARBA00010052"/>
    </source>
</evidence>
<dbReference type="PANTHER" id="PTHR13966">
    <property type="entry name" value="ENDONUCLEASE RELATED"/>
    <property type="match status" value="1"/>
</dbReference>
<dbReference type="SMART" id="SM00892">
    <property type="entry name" value="Endonuclease_NS"/>
    <property type="match status" value="1"/>
</dbReference>
<evidence type="ECO:0000313" key="7">
    <source>
        <dbReference type="Proteomes" id="UP001168821"/>
    </source>
</evidence>
<keyword evidence="4" id="KW-0732">Signal</keyword>
<gene>
    <name evidence="6" type="ORF">Zmor_019691</name>
</gene>
<evidence type="ECO:0000256" key="3">
    <source>
        <dbReference type="ARBA" id="ARBA00022759"/>
    </source>
</evidence>
<keyword evidence="7" id="KW-1185">Reference proteome</keyword>
<evidence type="ECO:0000313" key="6">
    <source>
        <dbReference type="EMBL" id="KAJ3647834.1"/>
    </source>
</evidence>
<protein>
    <recommendedName>
        <fullName evidence="5">DNA/RNA non-specific endonuclease/pyrophosphatase/phosphodiesterase domain-containing protein</fullName>
    </recommendedName>
</protein>
<accession>A0AA38I678</accession>
<sequence length="417" mass="46144">MIGKLKLIIICLSVFPLTLAQDCQIDLLANPTASPLLLTVLDGTYSFPDPTSTDNRTLDLLSNQELVFACPGGQFTQPGLNTRGQHAFCQGGTTLSSNSFLYDYNILNCTLTDLTRPALADSYDDPSLLCENSERPVRVGYKIDGTLVPVLDVCFNEATALATYTRHRLTGFAPLAQSTARSPPTYFQFYLSLYNKDVQSVYDSFEFYFEKLGLEEYLTDAYFLRAGHLAPYEDFFHPFQRDAAYHYVNAAPQWNTFDDGNWRVLEDGVLQVVANGKMGDGVVVTGDATVVTGTLKVGTLVSNATGTPEVVELILRYGQFPIPRWFWKVVYFGEVDIGAVFFGFNNPYAGLKDEVDAEFVAEICSEDVFESLRAKWYLDHVDNSGPGLGYMFACSLDLGGLLDPTINSVVTNVLSKQ</sequence>
<dbReference type="GO" id="GO:0046872">
    <property type="term" value="F:metal ion binding"/>
    <property type="evidence" value="ECO:0007669"/>
    <property type="project" value="InterPro"/>
</dbReference>
<name>A0AA38I678_9CUCU</name>
<dbReference type="Proteomes" id="UP001168821">
    <property type="component" value="Unassembled WGS sequence"/>
</dbReference>
<feature type="signal peptide" evidence="4">
    <location>
        <begin position="1"/>
        <end position="20"/>
    </location>
</feature>
<dbReference type="InterPro" id="IPR001604">
    <property type="entry name" value="Endo_G_ENPP1-like_dom"/>
</dbReference>
<dbReference type="EMBL" id="JALNTZ010000006">
    <property type="protein sequence ID" value="KAJ3647834.1"/>
    <property type="molecule type" value="Genomic_DNA"/>
</dbReference>
<evidence type="ECO:0000259" key="5">
    <source>
        <dbReference type="SMART" id="SM00892"/>
    </source>
</evidence>
<reference evidence="6" key="1">
    <citation type="journal article" date="2023" name="G3 (Bethesda)">
        <title>Whole genome assemblies of Zophobas morio and Tenebrio molitor.</title>
        <authorList>
            <person name="Kaur S."/>
            <person name="Stinson S.A."/>
            <person name="diCenzo G.C."/>
        </authorList>
    </citation>
    <scope>NUCLEOTIDE SEQUENCE</scope>
    <source>
        <strain evidence="6">QUZm001</strain>
    </source>
</reference>
<evidence type="ECO:0000256" key="4">
    <source>
        <dbReference type="SAM" id="SignalP"/>
    </source>
</evidence>
<dbReference type="GO" id="GO:0004521">
    <property type="term" value="F:RNA endonuclease activity"/>
    <property type="evidence" value="ECO:0007669"/>
    <property type="project" value="TreeGrafter"/>
</dbReference>
<feature type="chain" id="PRO_5041458382" description="DNA/RNA non-specific endonuclease/pyrophosphatase/phosphodiesterase domain-containing protein" evidence="4">
    <location>
        <begin position="21"/>
        <end position="417"/>
    </location>
</feature>
<dbReference type="InterPro" id="IPR044929">
    <property type="entry name" value="DNA/RNA_non-sp_Endonuclease_sf"/>
</dbReference>
<dbReference type="InterPro" id="IPR044925">
    <property type="entry name" value="His-Me_finger_sf"/>
</dbReference>
<comment type="caution">
    <text evidence="6">The sequence shown here is derived from an EMBL/GenBank/DDBJ whole genome shotgun (WGS) entry which is preliminary data.</text>
</comment>